<reference evidence="4 5" key="1">
    <citation type="submission" date="2020-03" db="EMBL/GenBank/DDBJ databases">
        <title>Cyclobacterium plantarum sp. nov., a marine bacterium isolated from a coastal-marine wetland.</title>
        <authorList>
            <person name="Sanchez-Porro C."/>
            <person name="Ventosa A."/>
            <person name="Amoozegar M."/>
        </authorList>
    </citation>
    <scope>NUCLEOTIDE SEQUENCE [LARGE SCALE GENOMIC DNA]</scope>
    <source>
        <strain evidence="4 5">GBPx2</strain>
    </source>
</reference>
<dbReference type="Pfam" id="PF16130">
    <property type="entry name" value="DUF4842"/>
    <property type="match status" value="1"/>
</dbReference>
<evidence type="ECO:0000256" key="2">
    <source>
        <dbReference type="SAM" id="SignalP"/>
    </source>
</evidence>
<organism evidence="4 5">
    <name type="scientific">Cyclobacterium plantarum</name>
    <dbReference type="NCBI Taxonomy" id="2716263"/>
    <lineage>
        <taxon>Bacteria</taxon>
        <taxon>Pseudomonadati</taxon>
        <taxon>Bacteroidota</taxon>
        <taxon>Cytophagia</taxon>
        <taxon>Cytophagales</taxon>
        <taxon>Cyclobacteriaceae</taxon>
        <taxon>Cyclobacterium</taxon>
    </lineage>
</organism>
<dbReference type="InterPro" id="IPR031025">
    <property type="entry name" value="LruC_dom"/>
</dbReference>
<feature type="chain" id="PRO_5047386057" evidence="2">
    <location>
        <begin position="21"/>
        <end position="518"/>
    </location>
</feature>
<sequence length="518" mass="57266">MKKTAILIYIMGLIALPSLAQENTVEIDAEWGDRDEYFAACWGMGAVTTSDNGGTLISGDYSLRTNQVTNESNTATWIKSPWLTLEAGNITFKTRLDGNAGGNRSILMQVISFDAENESTGEGDVEKFDSFDFPNPINKQTEIHEVTVKVPEKYIGETVKVFISFVGSGGSARIGLDELVIPGKYASDPSESCLPVSQKKDTDGDGVADEEEVYPEDKYKAFNNYFPGPDFGTLMFEDLWPARGDYDFNDLVVDYRINRITDAKGHVVEVVVELLTRAAGAGFSNGFGIEFTGLSPEKVIKVVGTKTKSETIHKFAENGLEADNEFATIIPFDDVDLVLTHPGQGALGINTDPKFGFQEVKLQTIVITLKEEGETQGAGPTRLADLGMENFNPFLIVNQKRGIEVHLPGKKPTKHVDESIFGTKEDGSTNGSDSYYRNKENGLPWAMNVPVSIPYMINKVPITKGYTRFFDWVVSGGESHTDWYQDGRENRNDQYMLNAQLEENIVLVPTRPRGRVPR</sequence>
<name>A0ABX0H978_9BACT</name>
<dbReference type="EMBL" id="JAANYN010000003">
    <property type="protein sequence ID" value="NHE57011.1"/>
    <property type="molecule type" value="Genomic_DNA"/>
</dbReference>
<dbReference type="NCBIfam" id="TIGR04456">
    <property type="entry name" value="LruC_dom"/>
    <property type="match status" value="1"/>
</dbReference>
<evidence type="ECO:0000313" key="4">
    <source>
        <dbReference type="EMBL" id="NHE57011.1"/>
    </source>
</evidence>
<proteinExistence type="predicted"/>
<evidence type="ECO:0000259" key="3">
    <source>
        <dbReference type="Pfam" id="PF16130"/>
    </source>
</evidence>
<keyword evidence="2" id="KW-0732">Signal</keyword>
<evidence type="ECO:0000313" key="5">
    <source>
        <dbReference type="Proteomes" id="UP000649799"/>
    </source>
</evidence>
<accession>A0ABX0H978</accession>
<feature type="compositionally biased region" description="Basic and acidic residues" evidence="1">
    <location>
        <begin position="414"/>
        <end position="427"/>
    </location>
</feature>
<dbReference type="RefSeq" id="WP_166146022.1">
    <property type="nucleotide sequence ID" value="NZ_JAANYN010000003.1"/>
</dbReference>
<feature type="domain" description="DUF4842" evidence="3">
    <location>
        <begin position="266"/>
        <end position="484"/>
    </location>
</feature>
<gene>
    <name evidence="4" type="ORF">G9Q97_09320</name>
</gene>
<comment type="caution">
    <text evidence="4">The sequence shown here is derived from an EMBL/GenBank/DDBJ whole genome shotgun (WGS) entry which is preliminary data.</text>
</comment>
<feature type="region of interest" description="Disordered" evidence="1">
    <location>
        <begin position="188"/>
        <end position="210"/>
    </location>
</feature>
<dbReference type="Proteomes" id="UP000649799">
    <property type="component" value="Unassembled WGS sequence"/>
</dbReference>
<protein>
    <submittedName>
        <fullName evidence="4">LruC domain-containing protein</fullName>
    </submittedName>
</protein>
<keyword evidence="5" id="KW-1185">Reference proteome</keyword>
<dbReference type="InterPro" id="IPR032295">
    <property type="entry name" value="DUF4842"/>
</dbReference>
<feature type="region of interest" description="Disordered" evidence="1">
    <location>
        <begin position="414"/>
        <end position="435"/>
    </location>
</feature>
<evidence type="ECO:0000256" key="1">
    <source>
        <dbReference type="SAM" id="MobiDB-lite"/>
    </source>
</evidence>
<feature type="signal peptide" evidence="2">
    <location>
        <begin position="1"/>
        <end position="20"/>
    </location>
</feature>